<dbReference type="InterPro" id="IPR038555">
    <property type="entry name" value="Zincin_1_sf"/>
</dbReference>
<dbReference type="Pfam" id="PF06262">
    <property type="entry name" value="Zincin_1"/>
    <property type="match status" value="1"/>
</dbReference>
<keyword evidence="2" id="KW-1185">Reference proteome</keyword>
<dbReference type="InterPro" id="IPR010428">
    <property type="entry name" value="Zincin_1"/>
</dbReference>
<keyword evidence="1" id="KW-0482">Metalloprotease</keyword>
<dbReference type="Proteomes" id="UP000185192">
    <property type="component" value="Unassembled WGS sequence"/>
</dbReference>
<dbReference type="AlphaFoldDB" id="A0A1N6FRP9"/>
<name>A0A1N6FRP9_9SPHN</name>
<evidence type="ECO:0000313" key="2">
    <source>
        <dbReference type="Proteomes" id="UP000185192"/>
    </source>
</evidence>
<accession>A0A1N6FRP9</accession>
<proteinExistence type="predicted"/>
<dbReference type="CDD" id="cd12952">
    <property type="entry name" value="MMP_ACEL2062"/>
    <property type="match status" value="1"/>
</dbReference>
<dbReference type="OrthoDB" id="9806895at2"/>
<dbReference type="Gene3D" id="3.30.2010.20">
    <property type="match status" value="1"/>
</dbReference>
<organism evidence="1 2">
    <name type="scientific">Parasphingorhabdus marina DSM 22363</name>
    <dbReference type="NCBI Taxonomy" id="1123272"/>
    <lineage>
        <taxon>Bacteria</taxon>
        <taxon>Pseudomonadati</taxon>
        <taxon>Pseudomonadota</taxon>
        <taxon>Alphaproteobacteria</taxon>
        <taxon>Sphingomonadales</taxon>
        <taxon>Sphingomonadaceae</taxon>
        <taxon>Parasphingorhabdus</taxon>
    </lineage>
</organism>
<evidence type="ECO:0000313" key="1">
    <source>
        <dbReference type="EMBL" id="SIN97930.1"/>
    </source>
</evidence>
<dbReference type="GO" id="GO:0008237">
    <property type="term" value="F:metallopeptidase activity"/>
    <property type="evidence" value="ECO:0007669"/>
    <property type="project" value="UniProtKB-KW"/>
</dbReference>
<keyword evidence="1" id="KW-0378">Hydrolase</keyword>
<sequence>MSNQPTITDFETIARRVFETIPSPFAQHLTDIILRVEDWPSREILDHFGMTDPHQLTGLYQGIPVGEKSQFGAPGVEGDRIFLYRRPLLAEMAQTGVELEKLIRHVVIHEVGHHFGLSDADMHAIEESVED</sequence>
<protein>
    <submittedName>
        <fullName evidence="1">Predicted Zn-dependent protease, minimal metalloprotease (MMP)-like domain</fullName>
    </submittedName>
</protein>
<reference evidence="2" key="1">
    <citation type="submission" date="2016-11" db="EMBL/GenBank/DDBJ databases">
        <authorList>
            <person name="Varghese N."/>
            <person name="Submissions S."/>
        </authorList>
    </citation>
    <scope>NUCLEOTIDE SEQUENCE [LARGE SCALE GENOMIC DNA]</scope>
    <source>
        <strain evidence="2">DSM 22363</strain>
    </source>
</reference>
<dbReference type="SUPFAM" id="SSF55486">
    <property type="entry name" value="Metalloproteases ('zincins'), catalytic domain"/>
    <property type="match status" value="1"/>
</dbReference>
<dbReference type="RefSeq" id="WP_074205535.1">
    <property type="nucleotide sequence ID" value="NZ_FSQW01000002.1"/>
</dbReference>
<dbReference type="GO" id="GO:0006508">
    <property type="term" value="P:proteolysis"/>
    <property type="evidence" value="ECO:0007669"/>
    <property type="project" value="UniProtKB-KW"/>
</dbReference>
<gene>
    <name evidence="1" type="ORF">SAMN02745824_2514</name>
</gene>
<keyword evidence="1" id="KW-0645">Protease</keyword>
<dbReference type="EMBL" id="FSQW01000002">
    <property type="protein sequence ID" value="SIN97930.1"/>
    <property type="molecule type" value="Genomic_DNA"/>
</dbReference>